<feature type="non-terminal residue" evidence="2">
    <location>
        <position position="131"/>
    </location>
</feature>
<feature type="compositionally biased region" description="Low complexity" evidence="1">
    <location>
        <begin position="43"/>
        <end position="58"/>
    </location>
</feature>
<proteinExistence type="predicted"/>
<name>A0A9P6MGN0_9FUNG</name>
<feature type="region of interest" description="Disordered" evidence="1">
    <location>
        <begin position="42"/>
        <end position="72"/>
    </location>
</feature>
<dbReference type="Proteomes" id="UP000749646">
    <property type="component" value="Unassembled WGS sequence"/>
</dbReference>
<dbReference type="AlphaFoldDB" id="A0A9P6MGN0"/>
<dbReference type="EMBL" id="JAAAHW010000877">
    <property type="protein sequence ID" value="KAF9998312.1"/>
    <property type="molecule type" value="Genomic_DNA"/>
</dbReference>
<gene>
    <name evidence="2" type="ORF">BGZ65_006192</name>
</gene>
<feature type="compositionally biased region" description="Basic residues" evidence="1">
    <location>
        <begin position="86"/>
        <end position="103"/>
    </location>
</feature>
<reference evidence="2" key="1">
    <citation type="journal article" date="2020" name="Fungal Divers.">
        <title>Resolving the Mortierellaceae phylogeny through synthesis of multi-gene phylogenetics and phylogenomics.</title>
        <authorList>
            <person name="Vandepol N."/>
            <person name="Liber J."/>
            <person name="Desiro A."/>
            <person name="Na H."/>
            <person name="Kennedy M."/>
            <person name="Barry K."/>
            <person name="Grigoriev I.V."/>
            <person name="Miller A.N."/>
            <person name="O'Donnell K."/>
            <person name="Stajich J.E."/>
            <person name="Bonito G."/>
        </authorList>
    </citation>
    <scope>NUCLEOTIDE SEQUENCE</scope>
    <source>
        <strain evidence="2">MES-2147</strain>
    </source>
</reference>
<evidence type="ECO:0000256" key="1">
    <source>
        <dbReference type="SAM" id="MobiDB-lite"/>
    </source>
</evidence>
<accession>A0A9P6MGN0</accession>
<sequence>RSVSSTVRPNPSSCSARTLARSIGPFSSAAWPRRESLKKFPRSAPAALSSTSVLSLVPPGRPSAPSVTRSPRPVLLLVRPLSAMARRRRRLRRPRRRPIRPRAPRVLPVARPSTPSKVPRVPRSPLPTPLA</sequence>
<evidence type="ECO:0000313" key="2">
    <source>
        <dbReference type="EMBL" id="KAF9998312.1"/>
    </source>
</evidence>
<keyword evidence="3" id="KW-1185">Reference proteome</keyword>
<comment type="caution">
    <text evidence="2">The sequence shown here is derived from an EMBL/GenBank/DDBJ whole genome shotgun (WGS) entry which is preliminary data.</text>
</comment>
<feature type="compositionally biased region" description="Pro residues" evidence="1">
    <location>
        <begin position="122"/>
        <end position="131"/>
    </location>
</feature>
<organism evidence="2 3">
    <name type="scientific">Modicella reniformis</name>
    <dbReference type="NCBI Taxonomy" id="1440133"/>
    <lineage>
        <taxon>Eukaryota</taxon>
        <taxon>Fungi</taxon>
        <taxon>Fungi incertae sedis</taxon>
        <taxon>Mucoromycota</taxon>
        <taxon>Mortierellomycotina</taxon>
        <taxon>Mortierellomycetes</taxon>
        <taxon>Mortierellales</taxon>
        <taxon>Mortierellaceae</taxon>
        <taxon>Modicella</taxon>
    </lineage>
</organism>
<evidence type="ECO:0000313" key="3">
    <source>
        <dbReference type="Proteomes" id="UP000749646"/>
    </source>
</evidence>
<protein>
    <submittedName>
        <fullName evidence="2">Uncharacterized protein</fullName>
    </submittedName>
</protein>
<feature type="region of interest" description="Disordered" evidence="1">
    <location>
        <begin position="86"/>
        <end position="131"/>
    </location>
</feature>
<feature type="non-terminal residue" evidence="2">
    <location>
        <position position="1"/>
    </location>
</feature>